<dbReference type="EMBL" id="CP012029">
    <property type="protein sequence ID" value="ALO28098.1"/>
    <property type="molecule type" value="Genomic_DNA"/>
</dbReference>
<dbReference type="RefSeq" id="WP_002734885.1">
    <property type="nucleotide sequence ID" value="NZ_CP012029.1"/>
</dbReference>
<accession>A0A0E3B7B7</accession>
<evidence type="ECO:0000313" key="3">
    <source>
        <dbReference type="Proteomes" id="UP000058857"/>
    </source>
</evidence>
<evidence type="ECO:0000256" key="1">
    <source>
        <dbReference type="SAM" id="Phobius"/>
    </source>
</evidence>
<dbReference type="PANTHER" id="PTHR38446:SF1">
    <property type="entry name" value="BLL0914 PROTEIN"/>
    <property type="match status" value="1"/>
</dbReference>
<protein>
    <recommendedName>
        <fullName evidence="4">PF06993 family protein</fullName>
    </recommendedName>
</protein>
<evidence type="ECO:0000313" key="2">
    <source>
        <dbReference type="EMBL" id="ALO28098.1"/>
    </source>
</evidence>
<sequence>MILAARILAGIVGALHVWIFLMESVLWMRPTIHRRFGVTDKKLAEAMKGVFLNQGFYNLFLAIGALYGAVFFELHTNYAPAIMIFSCLSVFGAGLVLFASKPSMARAAIIQGLPPLIAIALIGFSIFGG</sequence>
<feature type="transmembrane region" description="Helical" evidence="1">
    <location>
        <begin position="49"/>
        <end position="72"/>
    </location>
</feature>
<keyword evidence="1" id="KW-0812">Transmembrane</keyword>
<keyword evidence="1" id="KW-0472">Membrane</keyword>
<dbReference type="Proteomes" id="UP000058857">
    <property type="component" value="Chromosome 1"/>
</dbReference>
<keyword evidence="1" id="KW-1133">Transmembrane helix</keyword>
<feature type="transmembrane region" description="Helical" evidence="1">
    <location>
        <begin position="6"/>
        <end position="28"/>
    </location>
</feature>
<dbReference type="InterPro" id="IPR009732">
    <property type="entry name" value="DUF1304"/>
</dbReference>
<gene>
    <name evidence="2" type="ORF">LBBP_03944</name>
</gene>
<dbReference type="Pfam" id="PF06993">
    <property type="entry name" value="DUF1304"/>
    <property type="match status" value="1"/>
</dbReference>
<feature type="transmembrane region" description="Helical" evidence="1">
    <location>
        <begin position="78"/>
        <end position="100"/>
    </location>
</feature>
<proteinExistence type="predicted"/>
<organism evidence="2">
    <name type="scientific">Leptospira borgpetersenii serovar Ballum</name>
    <dbReference type="NCBI Taxonomy" id="280505"/>
    <lineage>
        <taxon>Bacteria</taxon>
        <taxon>Pseudomonadati</taxon>
        <taxon>Spirochaetota</taxon>
        <taxon>Spirochaetia</taxon>
        <taxon>Leptospirales</taxon>
        <taxon>Leptospiraceae</taxon>
        <taxon>Leptospira</taxon>
    </lineage>
</organism>
<dbReference type="GeneID" id="61175390"/>
<name>A0A0E3B7B7_LEPBO</name>
<reference evidence="2 3" key="1">
    <citation type="journal article" date="2015" name="PLoS Negl. Trop. Dis.">
        <title>Distribution of Plasmids in Distinct Leptospira Pathogenic Species.</title>
        <authorList>
            <person name="Wang Y."/>
            <person name="Zhuang X."/>
            <person name="Zhong Y."/>
            <person name="Zhang C."/>
            <person name="Zhang Y."/>
            <person name="Zeng L."/>
            <person name="Zhu Y."/>
            <person name="He P."/>
            <person name="Dong K."/>
            <person name="Pal U."/>
            <person name="Guo X."/>
            <person name="Qin J."/>
        </authorList>
    </citation>
    <scope>NUCLEOTIDE SEQUENCE [LARGE SCALE GENOMIC DNA]</scope>
    <source>
        <strain evidence="2 3">56604</strain>
    </source>
</reference>
<evidence type="ECO:0008006" key="4">
    <source>
        <dbReference type="Google" id="ProtNLM"/>
    </source>
</evidence>
<dbReference type="PATRIC" id="fig|280505.15.peg.3840"/>
<feature type="transmembrane region" description="Helical" evidence="1">
    <location>
        <begin position="107"/>
        <end position="127"/>
    </location>
</feature>
<dbReference type="PANTHER" id="PTHR38446">
    <property type="entry name" value="BLL0914 PROTEIN"/>
    <property type="match status" value="1"/>
</dbReference>
<dbReference type="AlphaFoldDB" id="A0A0E3B7B7"/>